<feature type="region of interest" description="Disordered" evidence="5">
    <location>
        <begin position="340"/>
        <end position="359"/>
    </location>
</feature>
<sequence length="359" mass="40017">MHFLDDSLFPENQEKLVIQVAPYGPEWLPGDSDDIPVTMDEQIQKAVDCYNAGAQLLHIHVRELDGRGSKRLSMFNEMLARLRAAVPEMILQVGGSISFAPENTGDAAKWLDYDTRHLLAELEPKPDQVTIAINTSQMNVVELLTDEDIAGTSMRNPLLYTAYRDMVLDAGPEFYLEHLKRLTAGGIQPHFMLGHVPQLETVERLIRAGIYTGPLNLNYVAIGGGASGFHPTDLVEFARRTPDGAVLTIESIMRSTLPLNTIAIALGLHVRVGIEDNLWAPCKERITSVQQVEQIVRIADELGRDVAGAEEAKRIYRIGEYWQTAEETLEYLGLPPNRRPGERGVPLRHRAPVRTETLV</sequence>
<comment type="caution">
    <text evidence="6">The sequence shown here is derived from an EMBL/GenBank/DDBJ whole genome shotgun (WGS) entry which is preliminary data.</text>
</comment>
<dbReference type="Pfam" id="PF05853">
    <property type="entry name" value="BKACE"/>
    <property type="match status" value="1"/>
</dbReference>
<evidence type="ECO:0000256" key="5">
    <source>
        <dbReference type="SAM" id="MobiDB-lite"/>
    </source>
</evidence>
<keyword evidence="4" id="KW-0862">Zinc</keyword>
<dbReference type="InterPro" id="IPR008567">
    <property type="entry name" value="BKACE"/>
</dbReference>
<dbReference type="PANTHER" id="PTHR37418">
    <property type="entry name" value="3-KETO-5-AMINOHEXANOATE CLEAVAGE ENZYME-RELATED"/>
    <property type="match status" value="1"/>
</dbReference>
<proteinExistence type="predicted"/>
<protein>
    <submittedName>
        <fullName evidence="6">3-keto-5-aminohexanoate cleavage protein</fullName>
    </submittedName>
</protein>
<evidence type="ECO:0000313" key="7">
    <source>
        <dbReference type="Proteomes" id="UP000621510"/>
    </source>
</evidence>
<keyword evidence="7" id="KW-1185">Reference proteome</keyword>
<organism evidence="6 7">
    <name type="scientific">Streptomyces endocoffeicus</name>
    <dbReference type="NCBI Taxonomy" id="2898945"/>
    <lineage>
        <taxon>Bacteria</taxon>
        <taxon>Bacillati</taxon>
        <taxon>Actinomycetota</taxon>
        <taxon>Actinomycetes</taxon>
        <taxon>Kitasatosporales</taxon>
        <taxon>Streptomycetaceae</taxon>
        <taxon>Streptomyces</taxon>
    </lineage>
</organism>
<evidence type="ECO:0000256" key="2">
    <source>
        <dbReference type="ARBA" id="ARBA00022679"/>
    </source>
</evidence>
<keyword evidence="2" id="KW-0808">Transferase</keyword>
<name>A0ABS1Q644_9ACTN</name>
<dbReference type="RefSeq" id="WP_201857188.1">
    <property type="nucleotide sequence ID" value="NZ_JAERRG010000031.1"/>
</dbReference>
<dbReference type="Proteomes" id="UP000621510">
    <property type="component" value="Unassembled WGS sequence"/>
</dbReference>
<gene>
    <name evidence="6" type="ORF">JK364_44720</name>
</gene>
<reference evidence="6 7" key="1">
    <citation type="submission" date="2021-01" db="EMBL/GenBank/DDBJ databases">
        <title>WGS of actinomycetes isolated from Thailand.</title>
        <authorList>
            <person name="Thawai C."/>
        </authorList>
    </citation>
    <scope>NUCLEOTIDE SEQUENCE [LARGE SCALE GENOMIC DNA]</scope>
    <source>
        <strain evidence="6 7">CA3R110</strain>
    </source>
</reference>
<evidence type="ECO:0000256" key="1">
    <source>
        <dbReference type="ARBA" id="ARBA00001947"/>
    </source>
</evidence>
<evidence type="ECO:0000256" key="4">
    <source>
        <dbReference type="ARBA" id="ARBA00022833"/>
    </source>
</evidence>
<evidence type="ECO:0000256" key="3">
    <source>
        <dbReference type="ARBA" id="ARBA00022723"/>
    </source>
</evidence>
<dbReference type="InterPro" id="IPR013785">
    <property type="entry name" value="Aldolase_TIM"/>
</dbReference>
<evidence type="ECO:0000313" key="6">
    <source>
        <dbReference type="EMBL" id="MBL1119411.1"/>
    </source>
</evidence>
<dbReference type="Gene3D" id="3.20.20.70">
    <property type="entry name" value="Aldolase class I"/>
    <property type="match status" value="1"/>
</dbReference>
<keyword evidence="3" id="KW-0479">Metal-binding</keyword>
<comment type="cofactor">
    <cofactor evidence="1">
        <name>Zn(2+)</name>
        <dbReference type="ChEBI" id="CHEBI:29105"/>
    </cofactor>
</comment>
<dbReference type="EMBL" id="JAERRG010000031">
    <property type="protein sequence ID" value="MBL1119411.1"/>
    <property type="molecule type" value="Genomic_DNA"/>
</dbReference>
<dbReference type="PANTHER" id="PTHR37418:SF2">
    <property type="entry name" value="3-KETO-5-AMINOHEXANOATE CLEAVAGE ENZYME"/>
    <property type="match status" value="1"/>
</dbReference>
<accession>A0ABS1Q644</accession>